<evidence type="ECO:0000313" key="2">
    <source>
        <dbReference type="EMBL" id="PHH58934.1"/>
    </source>
</evidence>
<comment type="caution">
    <text evidence="2">The sequence shown here is derived from an EMBL/GenBank/DDBJ whole genome shotgun (WGS) entry which is preliminary data.</text>
</comment>
<feature type="region of interest" description="Disordered" evidence="1">
    <location>
        <begin position="66"/>
        <end position="130"/>
    </location>
</feature>
<dbReference type="STRING" id="1399860.A0A2C5XW55"/>
<evidence type="ECO:0000313" key="3">
    <source>
        <dbReference type="Proteomes" id="UP000226192"/>
    </source>
</evidence>
<feature type="compositionally biased region" description="Polar residues" evidence="1">
    <location>
        <begin position="178"/>
        <end position="188"/>
    </location>
</feature>
<feature type="region of interest" description="Disordered" evidence="1">
    <location>
        <begin position="208"/>
        <end position="247"/>
    </location>
</feature>
<sequence length="247" mass="27665">MPSQSVSWSRRDSWPPTQVRLAPTLVKFRSDRPLLDNIDDNPLTYFLTPTPEHDVDAAQDEDMDFDAGIEDTNHPPKIVRSVSPSSLGGLNRHFRSPCASPDLESDGPATDDDDDDDEYIRFSPSSPSSLSSLRNMAIDGIRLRTLSPVFGHRPRRLSMMASYPAPQLRGRTDARVQRVQTRSVSSTPRPGRLWREPSQDVWSIAEETEEEMMDEGSATAVKDEADRSKATATKPKKRVRFSLPATE</sequence>
<dbReference type="AlphaFoldDB" id="A0A2C5XW55"/>
<reference evidence="2 3" key="1">
    <citation type="submission" date="2017-06" db="EMBL/GenBank/DDBJ databases">
        <title>Ant-infecting Ophiocordyceps genomes reveal a high diversity of potential behavioral manipulation genes and a possible major role for enterotoxins.</title>
        <authorList>
            <person name="De Bekker C."/>
            <person name="Evans H.C."/>
            <person name="Brachmann A."/>
            <person name="Hughes D.P."/>
        </authorList>
    </citation>
    <scope>NUCLEOTIDE SEQUENCE [LARGE SCALE GENOMIC DNA]</scope>
    <source>
        <strain evidence="2 3">Map64</strain>
    </source>
</reference>
<feature type="compositionally biased region" description="Acidic residues" evidence="1">
    <location>
        <begin position="103"/>
        <end position="118"/>
    </location>
</feature>
<dbReference type="Proteomes" id="UP000226192">
    <property type="component" value="Unassembled WGS sequence"/>
</dbReference>
<gene>
    <name evidence="2" type="ORF">CDD81_4073</name>
</gene>
<dbReference type="EMBL" id="NJET01000267">
    <property type="protein sequence ID" value="PHH58934.1"/>
    <property type="molecule type" value="Genomic_DNA"/>
</dbReference>
<proteinExistence type="predicted"/>
<feature type="region of interest" description="Disordered" evidence="1">
    <location>
        <begin position="167"/>
        <end position="194"/>
    </location>
</feature>
<protein>
    <submittedName>
        <fullName evidence="2">Uncharacterized protein</fullName>
    </submittedName>
</protein>
<keyword evidence="3" id="KW-1185">Reference proteome</keyword>
<organism evidence="2 3">
    <name type="scientific">Ophiocordyceps australis</name>
    <dbReference type="NCBI Taxonomy" id="1399860"/>
    <lineage>
        <taxon>Eukaryota</taxon>
        <taxon>Fungi</taxon>
        <taxon>Dikarya</taxon>
        <taxon>Ascomycota</taxon>
        <taxon>Pezizomycotina</taxon>
        <taxon>Sordariomycetes</taxon>
        <taxon>Hypocreomycetidae</taxon>
        <taxon>Hypocreales</taxon>
        <taxon>Ophiocordycipitaceae</taxon>
        <taxon>Ophiocordyceps</taxon>
    </lineage>
</organism>
<dbReference type="OrthoDB" id="3439027at2759"/>
<accession>A0A2C5XW55</accession>
<evidence type="ECO:0000256" key="1">
    <source>
        <dbReference type="SAM" id="MobiDB-lite"/>
    </source>
</evidence>
<name>A0A2C5XW55_9HYPO</name>